<organism evidence="4 5">
    <name type="scientific">Pseudodesulfovibrio piezophilus (strain DSM 21447 / JCM 15486 / C1TLV30)</name>
    <name type="common">Desulfovibrio piezophilus</name>
    <dbReference type="NCBI Taxonomy" id="1322246"/>
    <lineage>
        <taxon>Bacteria</taxon>
        <taxon>Pseudomonadati</taxon>
        <taxon>Thermodesulfobacteriota</taxon>
        <taxon>Desulfovibrionia</taxon>
        <taxon>Desulfovibrionales</taxon>
        <taxon>Desulfovibrionaceae</taxon>
    </lineage>
</organism>
<dbReference type="NCBIfam" id="TIGR00126">
    <property type="entry name" value="deoC"/>
    <property type="match status" value="1"/>
</dbReference>
<evidence type="ECO:0000256" key="3">
    <source>
        <dbReference type="NCBIfam" id="TIGR00126"/>
    </source>
</evidence>
<sequence>MDGANSLAILVIVFPLGATFTEVKVLEARAAIASGACEVDMVMNIGAFKSGDELFIAEDIVSVVNAASGSLVKVILEILILSKNETGRACLLSLESGAAFVKICTGFGYGGASVEAVKIMRRTVGFDIGVKANGGVLNYKDALAMIEAGANRLGTSAPVAIISGQMGEECQK</sequence>
<dbReference type="InterPro" id="IPR013785">
    <property type="entry name" value="Aldolase_TIM"/>
</dbReference>
<keyword evidence="1" id="KW-0963">Cytoplasm</keyword>
<dbReference type="GO" id="GO:0004139">
    <property type="term" value="F:deoxyribose-phosphate aldolase activity"/>
    <property type="evidence" value="ECO:0007669"/>
    <property type="project" value="UniProtKB-UniRule"/>
</dbReference>
<dbReference type="GO" id="GO:0016052">
    <property type="term" value="P:carbohydrate catabolic process"/>
    <property type="evidence" value="ECO:0007669"/>
    <property type="project" value="TreeGrafter"/>
</dbReference>
<dbReference type="PATRIC" id="fig|879567.3.peg.630"/>
<reference evidence="5" key="2">
    <citation type="journal article" date="2013" name="Stand. Genomic Sci.">
        <title>Complete genome sequence of Desulfocapsa sulfexigens, a marine deltaproteobacterium specialized in disproportionating inorganic sulfur compounds.</title>
        <authorList>
            <person name="Finster K.W."/>
            <person name="Kjeldsen K.U."/>
            <person name="Kube M."/>
            <person name="Reinhardt R."/>
            <person name="Mussmann M."/>
            <person name="Amann R."/>
            <person name="Schreiber L."/>
        </authorList>
    </citation>
    <scope>NUCLEOTIDE SEQUENCE [LARGE SCALE GENOMIC DNA]</scope>
    <source>
        <strain evidence="5">DSM 10523 / SB164P1</strain>
    </source>
</reference>
<reference evidence="4 5" key="1">
    <citation type="journal article" date="2013" name="PLoS ONE">
        <title>The first genomic and proteomic characterization of a deep-sea sulfate reducer: insights into the piezophilic lifestyle of Desulfovibrio piezophilus.</title>
        <authorList>
            <person name="Pradel N."/>
            <person name="Ji B."/>
            <person name="Gimenez G."/>
            <person name="Talla E."/>
            <person name="Lenoble P."/>
            <person name="Garel M."/>
            <person name="Tamburini C."/>
            <person name="Fourquet P."/>
            <person name="Lebrun R."/>
            <person name="Bertin P."/>
            <person name="Denis Y."/>
            <person name="Pophillat M."/>
            <person name="Barbe V."/>
            <person name="Ollivier B."/>
            <person name="Dolla A."/>
        </authorList>
    </citation>
    <scope>NUCLEOTIDE SEQUENCE [LARGE SCALE GENOMIC DNA]</scope>
    <source>
        <strain evidence="5">DSM 10523 / SB164P1</strain>
    </source>
</reference>
<keyword evidence="4" id="KW-0456">Lyase</keyword>
<dbReference type="PANTHER" id="PTHR10889">
    <property type="entry name" value="DEOXYRIBOSE-PHOSPHATE ALDOLASE"/>
    <property type="match status" value="1"/>
</dbReference>
<dbReference type="InterPro" id="IPR011343">
    <property type="entry name" value="DeoC"/>
</dbReference>
<dbReference type="RefSeq" id="WP_015413898.1">
    <property type="nucleotide sequence ID" value="NC_020409.1"/>
</dbReference>
<dbReference type="GO" id="GO:0005737">
    <property type="term" value="C:cytoplasm"/>
    <property type="evidence" value="ECO:0007669"/>
    <property type="project" value="InterPro"/>
</dbReference>
<keyword evidence="2" id="KW-0704">Schiff base</keyword>
<dbReference type="PIRSF" id="PIRSF001357">
    <property type="entry name" value="DeoC"/>
    <property type="match status" value="1"/>
</dbReference>
<dbReference type="InterPro" id="IPR002915">
    <property type="entry name" value="DeoC/FbaB/LacD_aldolase"/>
</dbReference>
<dbReference type="GO" id="GO:0009264">
    <property type="term" value="P:deoxyribonucleotide catabolic process"/>
    <property type="evidence" value="ECO:0007669"/>
    <property type="project" value="UniProtKB-UniRule"/>
</dbReference>
<protein>
    <recommendedName>
        <fullName evidence="3">Deoxyribose-phosphate aldolase</fullName>
        <ecNumber evidence="3">4.1.2.4</ecNumber>
    </recommendedName>
</protein>
<dbReference type="EC" id="4.1.2.4" evidence="3"/>
<dbReference type="Gene3D" id="3.20.20.70">
    <property type="entry name" value="Aldolase class I"/>
    <property type="match status" value="1"/>
</dbReference>
<evidence type="ECO:0000256" key="1">
    <source>
        <dbReference type="ARBA" id="ARBA00022490"/>
    </source>
</evidence>
<proteinExistence type="predicted"/>
<dbReference type="KEGG" id="dpi:BN4_10607"/>
<accession>M1WNX2</accession>
<keyword evidence="5" id="KW-1185">Reference proteome</keyword>
<dbReference type="AlphaFoldDB" id="M1WNX2"/>
<dbReference type="STRING" id="1322246.BN4_10607"/>
<name>M1WNX2_PSEP2</name>
<dbReference type="Proteomes" id="UP000011724">
    <property type="component" value="Chromosome"/>
</dbReference>
<evidence type="ECO:0000313" key="4">
    <source>
        <dbReference type="EMBL" id="CCH47844.1"/>
    </source>
</evidence>
<gene>
    <name evidence="4" type="ordered locus">BN4_10607</name>
</gene>
<dbReference type="EMBL" id="FO203427">
    <property type="protein sequence ID" value="CCH47844.1"/>
    <property type="molecule type" value="Genomic_DNA"/>
</dbReference>
<dbReference type="PANTHER" id="PTHR10889:SF1">
    <property type="entry name" value="DEOXYRIBOSE-PHOSPHATE ALDOLASE"/>
    <property type="match status" value="1"/>
</dbReference>
<dbReference type="SMART" id="SM01133">
    <property type="entry name" value="DeoC"/>
    <property type="match status" value="1"/>
</dbReference>
<evidence type="ECO:0000313" key="5">
    <source>
        <dbReference type="Proteomes" id="UP000011724"/>
    </source>
</evidence>
<dbReference type="eggNOG" id="COG0274">
    <property type="taxonomic scope" value="Bacteria"/>
</dbReference>
<dbReference type="Pfam" id="PF01791">
    <property type="entry name" value="DeoC"/>
    <property type="match status" value="1"/>
</dbReference>
<dbReference type="SUPFAM" id="SSF51569">
    <property type="entry name" value="Aldolase"/>
    <property type="match status" value="1"/>
</dbReference>
<evidence type="ECO:0000256" key="2">
    <source>
        <dbReference type="ARBA" id="ARBA00023270"/>
    </source>
</evidence>
<dbReference type="HOGENOM" id="CLU_053595_1_0_7"/>